<organism evidence="1">
    <name type="scientific">Cladocopium goreaui</name>
    <dbReference type="NCBI Taxonomy" id="2562237"/>
    <lineage>
        <taxon>Eukaryota</taxon>
        <taxon>Sar</taxon>
        <taxon>Alveolata</taxon>
        <taxon>Dinophyceae</taxon>
        <taxon>Suessiales</taxon>
        <taxon>Symbiodiniaceae</taxon>
        <taxon>Cladocopium</taxon>
    </lineage>
</organism>
<dbReference type="Proteomes" id="UP001152797">
    <property type="component" value="Unassembled WGS sequence"/>
</dbReference>
<dbReference type="EMBL" id="CAMXCT030001886">
    <property type="protein sequence ID" value="CAL4781171.1"/>
    <property type="molecule type" value="Genomic_DNA"/>
</dbReference>
<name>A0A9P1FY17_9DINO</name>
<dbReference type="Gene3D" id="1.25.40.10">
    <property type="entry name" value="Tetratricopeptide repeat domain"/>
    <property type="match status" value="3"/>
</dbReference>
<evidence type="ECO:0000313" key="1">
    <source>
        <dbReference type="EMBL" id="CAI3993859.1"/>
    </source>
</evidence>
<dbReference type="PANTHER" id="PTHR44809">
    <property type="match status" value="1"/>
</dbReference>
<keyword evidence="3" id="KW-1185">Reference proteome</keyword>
<evidence type="ECO:0000313" key="3">
    <source>
        <dbReference type="Proteomes" id="UP001152797"/>
    </source>
</evidence>
<dbReference type="OrthoDB" id="528671at2759"/>
<proteinExistence type="predicted"/>
<accession>A0A9P1FY17</accession>
<sequence length="742" mass="83446">MGGQVSTGDTMETGDTSDPSRFFGSATYFEGHQRLEATGYSYENALIIKHEQTGIRMWACAFDLREDSEHKGLRDGDKVLYHYTDEASFFPITSLEGARIWANPDVNNTDSFFGLGVYATEKAPHQWRSKDEVRLNNFYPTRENFLTFSGQELPEAEDADFEALLEGTVGNYVKGKYPGKTDYCIPLIVDQQVSKNAMKEVTDGPLMRNRKKRLAGYNSKAEKQPTWRDVWVVSIYNQTQDIVIEVEDAKLNSPSIIQILGQRLKSDRDVQDLVKYKLLNYKHICRDLLQRVIEHNPADSHVYNNLGTLLSAGEVIQVQLQGGSREFTEKGLFLESIRLDNGNAPAYNNLGVLLSASEVIQVQLQGGSREFTKKGLYLETIRLDNGYAPAYSNLGVLLSASEVIQVQLQGGSREFTEKGLFLESIRLDNGNAHAYNNLGSLLSADEVVQVELQGGPREFTKKDLYLESIRLDNGHAEAYFNLGTLLSTDEVIQVQLQGGPREFTQKNLFLEAIRLDNGNAKAYFNLGTLLSADQVIQVELQGESREFTEKDLYLESIRLDNGHARAYFNLGTLLSADQVIQVELQGESREFTKKGLYLESIRLDNGHARAYYNLGRLLSADEVIQVQLQGGSREFTKQQLLLWRGETANVVMPDEITEPRFLQDWKQEILEVAAAPFLQKPLDMAKADDFTQHGVEHFDVADVESSSSGEDEEYLGPFGVEHFDVKWSPPLPVRSFLDLGDT</sequence>
<comment type="caution">
    <text evidence="1">The sequence shown here is derived from an EMBL/GenBank/DDBJ whole genome shotgun (WGS) entry which is preliminary data.</text>
</comment>
<dbReference type="InterPro" id="IPR011990">
    <property type="entry name" value="TPR-like_helical_dom_sf"/>
</dbReference>
<reference evidence="1" key="1">
    <citation type="submission" date="2022-10" db="EMBL/GenBank/DDBJ databases">
        <authorList>
            <person name="Chen Y."/>
            <person name="Dougan E. K."/>
            <person name="Chan C."/>
            <person name="Rhodes N."/>
            <person name="Thang M."/>
        </authorList>
    </citation>
    <scope>NUCLEOTIDE SEQUENCE</scope>
</reference>
<dbReference type="AlphaFoldDB" id="A0A9P1FY17"/>
<reference evidence="2" key="2">
    <citation type="submission" date="2024-04" db="EMBL/GenBank/DDBJ databases">
        <authorList>
            <person name="Chen Y."/>
            <person name="Shah S."/>
            <person name="Dougan E. K."/>
            <person name="Thang M."/>
            <person name="Chan C."/>
        </authorList>
    </citation>
    <scope>NUCLEOTIDE SEQUENCE [LARGE SCALE GENOMIC DNA]</scope>
</reference>
<dbReference type="EMBL" id="CAMXCT020001886">
    <property type="protein sequence ID" value="CAL1147234.1"/>
    <property type="molecule type" value="Genomic_DNA"/>
</dbReference>
<dbReference type="InterPro" id="IPR052943">
    <property type="entry name" value="TMTC_O-mannosyl-trnsfr"/>
</dbReference>
<dbReference type="SUPFAM" id="SSF48439">
    <property type="entry name" value="Protein prenylyltransferase"/>
    <property type="match status" value="1"/>
</dbReference>
<dbReference type="EMBL" id="CAMXCT010001886">
    <property type="protein sequence ID" value="CAI3993859.1"/>
    <property type="molecule type" value="Genomic_DNA"/>
</dbReference>
<evidence type="ECO:0000313" key="2">
    <source>
        <dbReference type="EMBL" id="CAL1147234.1"/>
    </source>
</evidence>
<gene>
    <name evidence="1" type="ORF">C1SCF055_LOCUS20565</name>
</gene>
<protein>
    <submittedName>
        <fullName evidence="1">Uncharacterized protein</fullName>
    </submittedName>
</protein>
<dbReference type="PANTHER" id="PTHR44809:SF1">
    <property type="entry name" value="PROTEIN O-MANNOSYL-TRANSFERASE TMTC1"/>
    <property type="match status" value="1"/>
</dbReference>